<dbReference type="InterPro" id="IPR051312">
    <property type="entry name" value="Diverse_Substr_Oxidored"/>
</dbReference>
<dbReference type="InterPro" id="IPR016169">
    <property type="entry name" value="FAD-bd_PCMH_sub2"/>
</dbReference>
<dbReference type="SMART" id="SM01092">
    <property type="entry name" value="CO_deh_flav_C"/>
    <property type="match status" value="1"/>
</dbReference>
<dbReference type="AlphaFoldDB" id="A0A4D7QGX0"/>
<dbReference type="RefSeq" id="WP_137099849.1">
    <property type="nucleotide sequence ID" value="NZ_CP039865.1"/>
</dbReference>
<evidence type="ECO:0000256" key="3">
    <source>
        <dbReference type="ARBA" id="ARBA00023002"/>
    </source>
</evidence>
<name>A0A4D7QGX0_9HYPH</name>
<dbReference type="PANTHER" id="PTHR42659">
    <property type="entry name" value="XANTHINE DEHYDROGENASE SUBUNIT C-RELATED"/>
    <property type="match status" value="1"/>
</dbReference>
<reference evidence="5 6" key="1">
    <citation type="submission" date="2019-04" db="EMBL/GenBank/DDBJ databases">
        <title>Phreatobacter aquaticus sp. nov.</title>
        <authorList>
            <person name="Choi A."/>
            <person name="Baek K."/>
        </authorList>
    </citation>
    <scope>NUCLEOTIDE SEQUENCE [LARGE SCALE GENOMIC DNA]</scope>
    <source>
        <strain evidence="5 6">NMCR1094</strain>
    </source>
</reference>
<dbReference type="InterPro" id="IPR036683">
    <property type="entry name" value="CO_DH_flav_C_dom_sf"/>
</dbReference>
<dbReference type="EMBL" id="CP039865">
    <property type="protein sequence ID" value="QCK86518.1"/>
    <property type="molecule type" value="Genomic_DNA"/>
</dbReference>
<accession>A0A4D7QGX0</accession>
<feature type="domain" description="FAD-binding PCMH-type" evidence="4">
    <location>
        <begin position="1"/>
        <end position="174"/>
    </location>
</feature>
<dbReference type="GO" id="GO:0016491">
    <property type="term" value="F:oxidoreductase activity"/>
    <property type="evidence" value="ECO:0007669"/>
    <property type="project" value="UniProtKB-KW"/>
</dbReference>
<dbReference type="Gene3D" id="3.30.390.50">
    <property type="entry name" value="CO dehydrogenase flavoprotein, C-terminal domain"/>
    <property type="match status" value="1"/>
</dbReference>
<proteinExistence type="predicted"/>
<evidence type="ECO:0000256" key="2">
    <source>
        <dbReference type="ARBA" id="ARBA00022827"/>
    </source>
</evidence>
<dbReference type="SUPFAM" id="SSF56176">
    <property type="entry name" value="FAD-binding/transporter-associated domain-like"/>
    <property type="match status" value="1"/>
</dbReference>
<dbReference type="InterPro" id="IPR002346">
    <property type="entry name" value="Mopterin_DH_FAD-bd"/>
</dbReference>
<protein>
    <submittedName>
        <fullName evidence="5">FAD-binding molybdopterin dehydrogenase</fullName>
    </submittedName>
</protein>
<dbReference type="KEGG" id="paqt:E8L99_12505"/>
<dbReference type="SUPFAM" id="SSF55447">
    <property type="entry name" value="CO dehydrogenase flavoprotein C-terminal domain-like"/>
    <property type="match status" value="1"/>
</dbReference>
<gene>
    <name evidence="5" type="ORF">E8L99_12505</name>
</gene>
<dbReference type="InterPro" id="IPR036318">
    <property type="entry name" value="FAD-bd_PCMH-like_sf"/>
</dbReference>
<dbReference type="Proteomes" id="UP000298588">
    <property type="component" value="Chromosome"/>
</dbReference>
<dbReference type="Gene3D" id="3.30.43.10">
    <property type="entry name" value="Uridine Diphospho-n-acetylenolpyruvylglucosamine Reductase, domain 2"/>
    <property type="match status" value="1"/>
</dbReference>
<evidence type="ECO:0000313" key="5">
    <source>
        <dbReference type="EMBL" id="QCK86518.1"/>
    </source>
</evidence>
<organism evidence="5 6">
    <name type="scientific">Phreatobacter aquaticus</name>
    <dbReference type="NCBI Taxonomy" id="2570229"/>
    <lineage>
        <taxon>Bacteria</taxon>
        <taxon>Pseudomonadati</taxon>
        <taxon>Pseudomonadota</taxon>
        <taxon>Alphaproteobacteria</taxon>
        <taxon>Hyphomicrobiales</taxon>
        <taxon>Phreatobacteraceae</taxon>
        <taxon>Phreatobacter</taxon>
    </lineage>
</organism>
<keyword evidence="2" id="KW-0274">FAD</keyword>
<dbReference type="PROSITE" id="PS51387">
    <property type="entry name" value="FAD_PCMH"/>
    <property type="match status" value="1"/>
</dbReference>
<dbReference type="Gene3D" id="3.30.465.10">
    <property type="match status" value="1"/>
</dbReference>
<dbReference type="Pfam" id="PF00941">
    <property type="entry name" value="FAD_binding_5"/>
    <property type="match status" value="1"/>
</dbReference>
<sequence length="288" mass="29996">MTAYFRPKTLAEALEIRANHDVMPLAGGTDVYPVRTAKRAWGDPTHKDVLDLSAVPGLRGIEQTATGVRFGALTTWTDLIRADLPPLFDGYAQAARAVGGVQVQNSGTLAGNLVTASPAGDGIPNLMALDAEIELASLAGTRTLPISEFITGYRKTALRPDEIVTAILIPSVDGARSQFLKLGARAYLVISIAMVAGVVATDAAGHITTVRIAVGACSAVAERLGRLESELIGVPLADAAGHVEARHLATLSPIDDVRATGAYRLGAATTLVRDLLTDLAATSSRRAA</sequence>
<dbReference type="InterPro" id="IPR016166">
    <property type="entry name" value="FAD-bd_PCMH"/>
</dbReference>
<dbReference type="Pfam" id="PF03450">
    <property type="entry name" value="CO_deh_flav_C"/>
    <property type="match status" value="1"/>
</dbReference>
<dbReference type="PANTHER" id="PTHR42659:SF2">
    <property type="entry name" value="XANTHINE DEHYDROGENASE SUBUNIT C-RELATED"/>
    <property type="match status" value="1"/>
</dbReference>
<evidence type="ECO:0000313" key="6">
    <source>
        <dbReference type="Proteomes" id="UP000298588"/>
    </source>
</evidence>
<dbReference type="InterPro" id="IPR005107">
    <property type="entry name" value="CO_DH_flav_C"/>
</dbReference>
<dbReference type="InterPro" id="IPR016167">
    <property type="entry name" value="FAD-bd_PCMH_sub1"/>
</dbReference>
<evidence type="ECO:0000259" key="4">
    <source>
        <dbReference type="PROSITE" id="PS51387"/>
    </source>
</evidence>
<evidence type="ECO:0000256" key="1">
    <source>
        <dbReference type="ARBA" id="ARBA00022630"/>
    </source>
</evidence>
<dbReference type="OrthoDB" id="9814706at2"/>
<dbReference type="GO" id="GO:0071949">
    <property type="term" value="F:FAD binding"/>
    <property type="evidence" value="ECO:0007669"/>
    <property type="project" value="InterPro"/>
</dbReference>
<keyword evidence="3" id="KW-0560">Oxidoreductase</keyword>
<keyword evidence="1" id="KW-0285">Flavoprotein</keyword>
<keyword evidence="6" id="KW-1185">Reference proteome</keyword>